<dbReference type="GO" id="GO:0051898">
    <property type="term" value="P:negative regulation of phosphatidylinositol 3-kinase/protein kinase B signal transduction"/>
    <property type="evidence" value="ECO:0007669"/>
    <property type="project" value="TreeGrafter"/>
</dbReference>
<dbReference type="PANTHER" id="PTHR16267:SF13">
    <property type="entry name" value="B-CELL SCAFFOLD PROTEIN WITH ANKYRIN REPEATS"/>
    <property type="match status" value="1"/>
</dbReference>
<sequence length="149" mass="17197">MYGTIQHPAILQKMEEKKLYSTVSYPATGKMPTPTQDIQSTFQQSLPTGQDELILLQEKVKMGILSMDEALHKFQLWQNEKTSLDLLQKKKIRQLRDSIIGDKPEDEKLYDKITIVHQPNVLPATQRMQSKDLDNSIYQRPFNPAALKK</sequence>
<dbReference type="InterPro" id="IPR052446">
    <property type="entry name" value="B-cell_PI3K-Signaling_Adptrs"/>
</dbReference>
<dbReference type="GO" id="GO:0042113">
    <property type="term" value="P:B cell activation"/>
    <property type="evidence" value="ECO:0007669"/>
    <property type="project" value="TreeGrafter"/>
</dbReference>
<dbReference type="PANTHER" id="PTHR16267">
    <property type="entry name" value="BANK1/PIK3AP1 FAMILY MEMBER"/>
    <property type="match status" value="1"/>
</dbReference>
<reference evidence="1" key="1">
    <citation type="submission" date="2022-03" db="EMBL/GenBank/DDBJ databases">
        <authorList>
            <person name="Alioto T."/>
            <person name="Alioto T."/>
            <person name="Gomez Garrido J."/>
        </authorList>
    </citation>
    <scope>NUCLEOTIDE SEQUENCE</scope>
</reference>
<dbReference type="GO" id="GO:1990782">
    <property type="term" value="F:protein tyrosine kinase binding"/>
    <property type="evidence" value="ECO:0007669"/>
    <property type="project" value="TreeGrafter"/>
</dbReference>
<protein>
    <submittedName>
        <fullName evidence="1">B-cell scaffold with ankyrin repeats isoform X1</fullName>
    </submittedName>
</protein>
<dbReference type="GO" id="GO:0005102">
    <property type="term" value="F:signaling receptor binding"/>
    <property type="evidence" value="ECO:0007669"/>
    <property type="project" value="TreeGrafter"/>
</dbReference>
<dbReference type="AlphaFoldDB" id="A0AAD1SGQ1"/>
<organism evidence="1 2">
    <name type="scientific">Pelobates cultripes</name>
    <name type="common">Western spadefoot toad</name>
    <dbReference type="NCBI Taxonomy" id="61616"/>
    <lineage>
        <taxon>Eukaryota</taxon>
        <taxon>Metazoa</taxon>
        <taxon>Chordata</taxon>
        <taxon>Craniata</taxon>
        <taxon>Vertebrata</taxon>
        <taxon>Euteleostomi</taxon>
        <taxon>Amphibia</taxon>
        <taxon>Batrachia</taxon>
        <taxon>Anura</taxon>
        <taxon>Pelobatoidea</taxon>
        <taxon>Pelobatidae</taxon>
        <taxon>Pelobates</taxon>
    </lineage>
</organism>
<accession>A0AAD1SGQ1</accession>
<evidence type="ECO:0000313" key="1">
    <source>
        <dbReference type="EMBL" id="CAH2301251.1"/>
    </source>
</evidence>
<dbReference type="Proteomes" id="UP001295444">
    <property type="component" value="Chromosome 06"/>
</dbReference>
<evidence type="ECO:0000313" key="2">
    <source>
        <dbReference type="Proteomes" id="UP001295444"/>
    </source>
</evidence>
<keyword evidence="2" id="KW-1185">Reference proteome</keyword>
<dbReference type="EMBL" id="OW240917">
    <property type="protein sequence ID" value="CAH2301251.1"/>
    <property type="molecule type" value="Genomic_DNA"/>
</dbReference>
<dbReference type="GO" id="GO:0050869">
    <property type="term" value="P:negative regulation of B cell activation"/>
    <property type="evidence" value="ECO:0007669"/>
    <property type="project" value="TreeGrafter"/>
</dbReference>
<name>A0AAD1SGQ1_PELCU</name>
<proteinExistence type="predicted"/>
<gene>
    <name evidence="1" type="ORF">PECUL_23A047020</name>
</gene>